<organism evidence="2 3">
    <name type="scientific">Halorubrum ezzemoulense</name>
    <name type="common">Halorubrum chaoviator</name>
    <dbReference type="NCBI Taxonomy" id="337243"/>
    <lineage>
        <taxon>Archaea</taxon>
        <taxon>Methanobacteriati</taxon>
        <taxon>Methanobacteriota</taxon>
        <taxon>Stenosarchaea group</taxon>
        <taxon>Halobacteria</taxon>
        <taxon>Halobacteriales</taxon>
        <taxon>Haloferacaceae</taxon>
        <taxon>Halorubrum</taxon>
    </lineage>
</organism>
<evidence type="ECO:0000313" key="2">
    <source>
        <dbReference type="EMBL" id="OYR69788.1"/>
    </source>
</evidence>
<sequence>MIDVAGVHYATAGVYAIATVVLSLLTLQIKDAGRRYLYPIIAIVALGGAMAVAWGAGLGTYSVGSGEIMVPQVITDYPTYAVLFGFTVYVANAGRRYIGLVVGLLLGVRFAYDLVAVLDGTLAIVANGAIIVGYGAAVALMYGPIAQEAAKEAPRRELLYKKTRNLIVFIFAMLVVWSQLQVSGILDEFTLIATLQYTNIIYRVGFAAFVVSNIDVLIGESRPSTEKESAVAHTVTSD</sequence>
<dbReference type="OrthoDB" id="330248at2157"/>
<dbReference type="EMBL" id="NHPB01000057">
    <property type="protein sequence ID" value="OYR69788.1"/>
    <property type="molecule type" value="Genomic_DNA"/>
</dbReference>
<dbReference type="AlphaFoldDB" id="A0A256JLS8"/>
<feature type="transmembrane region" description="Helical" evidence="1">
    <location>
        <begin position="200"/>
        <end position="218"/>
    </location>
</feature>
<accession>A0A256JLS8</accession>
<reference evidence="2 3" key="1">
    <citation type="journal article" date="2014" name="Front. Microbiol.">
        <title>Population and genomic analysis of the genus Halorubrum.</title>
        <authorList>
            <person name="Fullmer M.S."/>
            <person name="Soucy S.M."/>
            <person name="Swithers K.S."/>
            <person name="Makkay A.M."/>
            <person name="Wheeler R."/>
            <person name="Ventosa A."/>
            <person name="Gogarten J.P."/>
            <person name="Papke R.T."/>
        </authorList>
    </citation>
    <scope>NUCLEOTIDE SEQUENCE [LARGE SCALE GENOMIC DNA]</scope>
    <source>
        <strain evidence="2 3">G37</strain>
    </source>
</reference>
<feature type="transmembrane region" description="Helical" evidence="1">
    <location>
        <begin position="37"/>
        <end position="56"/>
    </location>
</feature>
<feature type="transmembrane region" description="Helical" evidence="1">
    <location>
        <begin position="97"/>
        <end position="115"/>
    </location>
</feature>
<evidence type="ECO:0000313" key="3">
    <source>
        <dbReference type="Proteomes" id="UP000216758"/>
    </source>
</evidence>
<keyword evidence="1" id="KW-0472">Membrane</keyword>
<evidence type="ECO:0000256" key="1">
    <source>
        <dbReference type="SAM" id="Phobius"/>
    </source>
</evidence>
<evidence type="ECO:0008006" key="4">
    <source>
        <dbReference type="Google" id="ProtNLM"/>
    </source>
</evidence>
<feature type="transmembrane region" description="Helical" evidence="1">
    <location>
        <begin position="6"/>
        <end position="25"/>
    </location>
</feature>
<dbReference type="RefSeq" id="WP_094583159.1">
    <property type="nucleotide sequence ID" value="NZ_NHPB01000057.1"/>
</dbReference>
<protein>
    <recommendedName>
        <fullName evidence="4">Rhodopsin</fullName>
    </recommendedName>
</protein>
<proteinExistence type="predicted"/>
<name>A0A256JLS8_HALEZ</name>
<feature type="transmembrane region" description="Helical" evidence="1">
    <location>
        <begin position="121"/>
        <end position="142"/>
    </location>
</feature>
<comment type="caution">
    <text evidence="2">The sequence shown here is derived from an EMBL/GenBank/DDBJ whole genome shotgun (WGS) entry which is preliminary data.</text>
</comment>
<feature type="transmembrane region" description="Helical" evidence="1">
    <location>
        <begin position="68"/>
        <end position="90"/>
    </location>
</feature>
<dbReference type="Gene3D" id="1.20.1070.10">
    <property type="entry name" value="Rhodopsin 7-helix transmembrane proteins"/>
    <property type="match status" value="1"/>
</dbReference>
<dbReference type="Proteomes" id="UP000216758">
    <property type="component" value="Unassembled WGS sequence"/>
</dbReference>
<keyword evidence="1" id="KW-1133">Transmembrane helix</keyword>
<gene>
    <name evidence="2" type="ORF">DJ78_10380</name>
</gene>
<keyword evidence="1" id="KW-0812">Transmembrane</keyword>
<feature type="transmembrane region" description="Helical" evidence="1">
    <location>
        <begin position="163"/>
        <end position="180"/>
    </location>
</feature>